<protein>
    <submittedName>
        <fullName evidence="1">Uncharacterized protein</fullName>
    </submittedName>
</protein>
<sequence length="82" mass="9044">MNYALGQDVLLLTNQFPLPKPQPPNHWLDFSINQISGSRARASEDEVKKTKTIYLKGIVSFICATPCCDKGLDGDTHLLQAA</sequence>
<gene>
    <name evidence="1" type="ORF">J4Q44_G00318950</name>
</gene>
<keyword evidence="2" id="KW-1185">Reference proteome</keyword>
<accession>A0AAN8KTS6</accession>
<organism evidence="1 2">
    <name type="scientific">Coregonus suidteri</name>
    <dbReference type="NCBI Taxonomy" id="861788"/>
    <lineage>
        <taxon>Eukaryota</taxon>
        <taxon>Metazoa</taxon>
        <taxon>Chordata</taxon>
        <taxon>Craniata</taxon>
        <taxon>Vertebrata</taxon>
        <taxon>Euteleostomi</taxon>
        <taxon>Actinopterygii</taxon>
        <taxon>Neopterygii</taxon>
        <taxon>Teleostei</taxon>
        <taxon>Protacanthopterygii</taxon>
        <taxon>Salmoniformes</taxon>
        <taxon>Salmonidae</taxon>
        <taxon>Coregoninae</taxon>
        <taxon>Coregonus</taxon>
    </lineage>
</organism>
<reference evidence="1 2" key="1">
    <citation type="submission" date="2021-04" db="EMBL/GenBank/DDBJ databases">
        <authorList>
            <person name="De Guttry C."/>
            <person name="Zahm M."/>
            <person name="Klopp C."/>
            <person name="Cabau C."/>
            <person name="Louis A."/>
            <person name="Berthelot C."/>
            <person name="Parey E."/>
            <person name="Roest Crollius H."/>
            <person name="Montfort J."/>
            <person name="Robinson-Rechavi M."/>
            <person name="Bucao C."/>
            <person name="Bouchez O."/>
            <person name="Gislard M."/>
            <person name="Lluch J."/>
            <person name="Milhes M."/>
            <person name="Lampietro C."/>
            <person name="Lopez Roques C."/>
            <person name="Donnadieu C."/>
            <person name="Braasch I."/>
            <person name="Desvignes T."/>
            <person name="Postlethwait J."/>
            <person name="Bobe J."/>
            <person name="Wedekind C."/>
            <person name="Guiguen Y."/>
        </authorList>
    </citation>
    <scope>NUCLEOTIDE SEQUENCE [LARGE SCALE GENOMIC DNA]</scope>
    <source>
        <strain evidence="1">Cs_M1</strain>
        <tissue evidence="1">Blood</tissue>
    </source>
</reference>
<dbReference type="EMBL" id="JAGTTL010000031">
    <property type="protein sequence ID" value="KAK6297312.1"/>
    <property type="molecule type" value="Genomic_DNA"/>
</dbReference>
<dbReference type="Proteomes" id="UP001356427">
    <property type="component" value="Unassembled WGS sequence"/>
</dbReference>
<dbReference type="AlphaFoldDB" id="A0AAN8KTS6"/>
<evidence type="ECO:0000313" key="2">
    <source>
        <dbReference type="Proteomes" id="UP001356427"/>
    </source>
</evidence>
<name>A0AAN8KTS6_9TELE</name>
<evidence type="ECO:0000313" key="1">
    <source>
        <dbReference type="EMBL" id="KAK6297312.1"/>
    </source>
</evidence>
<proteinExistence type="predicted"/>
<comment type="caution">
    <text evidence="1">The sequence shown here is derived from an EMBL/GenBank/DDBJ whole genome shotgun (WGS) entry which is preliminary data.</text>
</comment>